<evidence type="ECO:0000256" key="1">
    <source>
        <dbReference type="SAM" id="MobiDB-lite"/>
    </source>
</evidence>
<proteinExistence type="predicted"/>
<evidence type="ECO:0000313" key="7">
    <source>
        <dbReference type="EMBL" id="KAG3211628.1"/>
    </source>
</evidence>
<dbReference type="AlphaFoldDB" id="A0A8T1BXK1"/>
<dbReference type="VEuPathDB" id="FungiDB:PC110_g19675"/>
<dbReference type="EMBL" id="RCMG01000881">
    <property type="protein sequence ID" value="KAG2843644.1"/>
    <property type="molecule type" value="Genomic_DNA"/>
</dbReference>
<feature type="domain" description="Retroviral polymerase SH3-like" evidence="2">
    <location>
        <begin position="1"/>
        <end position="35"/>
    </location>
</feature>
<dbReference type="EMBL" id="RCMI01000894">
    <property type="protein sequence ID" value="KAG2895025.1"/>
    <property type="molecule type" value="Genomic_DNA"/>
</dbReference>
<dbReference type="InterPro" id="IPR057670">
    <property type="entry name" value="SH3_retrovirus"/>
</dbReference>
<dbReference type="Proteomes" id="UP000697107">
    <property type="component" value="Unassembled WGS sequence"/>
</dbReference>
<organism evidence="5 8">
    <name type="scientific">Phytophthora cactorum</name>
    <dbReference type="NCBI Taxonomy" id="29920"/>
    <lineage>
        <taxon>Eukaryota</taxon>
        <taxon>Sar</taxon>
        <taxon>Stramenopiles</taxon>
        <taxon>Oomycota</taxon>
        <taxon>Peronosporomycetes</taxon>
        <taxon>Peronosporales</taxon>
        <taxon>Peronosporaceae</taxon>
        <taxon>Phytophthora</taxon>
    </lineage>
</organism>
<evidence type="ECO:0000259" key="2">
    <source>
        <dbReference type="Pfam" id="PF25597"/>
    </source>
</evidence>
<dbReference type="EMBL" id="RCML01000895">
    <property type="protein sequence ID" value="KAG2967951.1"/>
    <property type="molecule type" value="Genomic_DNA"/>
</dbReference>
<dbReference type="EMBL" id="RCMK01000897">
    <property type="protein sequence ID" value="KAG2908460.1"/>
    <property type="molecule type" value="Genomic_DNA"/>
</dbReference>
<evidence type="ECO:0000313" key="6">
    <source>
        <dbReference type="EMBL" id="KAG2967951.1"/>
    </source>
</evidence>
<comment type="caution">
    <text evidence="5">The sequence shown here is derived from an EMBL/GenBank/DDBJ whole genome shotgun (WGS) entry which is preliminary data.</text>
</comment>
<sequence>MGYEDDVKGYRIQNEETGKVQIVRTVKFVETTSPEHLGTHQDEEDVLGTSRVPTLNGSHPR</sequence>
<accession>A0A8T1BXK1</accession>
<evidence type="ECO:0000313" key="5">
    <source>
        <dbReference type="EMBL" id="KAG2908460.1"/>
    </source>
</evidence>
<dbReference type="Proteomes" id="UP000760860">
    <property type="component" value="Unassembled WGS sequence"/>
</dbReference>
<name>A0A8T1BXK1_9STRA</name>
<feature type="region of interest" description="Disordered" evidence="1">
    <location>
        <begin position="33"/>
        <end position="61"/>
    </location>
</feature>
<evidence type="ECO:0000313" key="3">
    <source>
        <dbReference type="EMBL" id="KAG2843644.1"/>
    </source>
</evidence>
<dbReference type="EMBL" id="RCMV01000932">
    <property type="protein sequence ID" value="KAG3211628.1"/>
    <property type="molecule type" value="Genomic_DNA"/>
</dbReference>
<evidence type="ECO:0000313" key="8">
    <source>
        <dbReference type="Proteomes" id="UP000736787"/>
    </source>
</evidence>
<dbReference type="Proteomes" id="UP000736787">
    <property type="component" value="Unassembled WGS sequence"/>
</dbReference>
<feature type="compositionally biased region" description="Polar residues" evidence="1">
    <location>
        <begin position="51"/>
        <end position="61"/>
    </location>
</feature>
<protein>
    <recommendedName>
        <fullName evidence="2">Retroviral polymerase SH3-like domain-containing protein</fullName>
    </recommendedName>
</protein>
<reference evidence="5" key="1">
    <citation type="submission" date="2018-10" db="EMBL/GenBank/DDBJ databases">
        <title>Effector identification in a new, highly contiguous assembly of the strawberry crown rot pathogen Phytophthora cactorum.</title>
        <authorList>
            <person name="Armitage A.D."/>
            <person name="Nellist C.F."/>
            <person name="Bates H."/>
            <person name="Vickerstaff R.J."/>
            <person name="Harrison R.J."/>
        </authorList>
    </citation>
    <scope>NUCLEOTIDE SEQUENCE</scope>
    <source>
        <strain evidence="3">15-7</strain>
        <strain evidence="4">4032</strain>
        <strain evidence="5">4040</strain>
        <strain evidence="6">P415</strain>
        <strain evidence="7">P421</strain>
    </source>
</reference>
<evidence type="ECO:0000313" key="4">
    <source>
        <dbReference type="EMBL" id="KAG2895025.1"/>
    </source>
</evidence>
<dbReference type="Proteomes" id="UP000735874">
    <property type="component" value="Unassembled WGS sequence"/>
</dbReference>
<gene>
    <name evidence="3" type="ORF">PC113_g18565</name>
    <name evidence="4" type="ORF">PC115_g17978</name>
    <name evidence="5" type="ORF">PC117_g19933</name>
    <name evidence="6" type="ORF">PC118_g18297</name>
    <name evidence="7" type="ORF">PC129_g17398</name>
</gene>
<dbReference type="Proteomes" id="UP000774804">
    <property type="component" value="Unassembled WGS sequence"/>
</dbReference>
<dbReference type="Pfam" id="PF25597">
    <property type="entry name" value="SH3_retrovirus"/>
    <property type="match status" value="1"/>
</dbReference>